<sequence length="821" mass="92252">MQRLGILSMVGLLFLCAPLLAAAEEYQTGDWVIVTENCSLLDEDGAELVPISIAERFMVKEAREKDVLVVSEPEGYLLRSQILPSEETGIALLEEKIKANPNNAELYLLRAVQVARPKDRSTFPDGAVPAAQLEAAKLDLDKAVELGSEITHVRLLRAGIHKDLHQWQLAVDDFTHVLTASPNHMWALYGRATALQYLEEHQKAVDDLTPFLDIVKTTQANDQELIAQATLDRAFSYRELGKYDQAKTDLSVVLRLFPTNLNALREMGNVSIDEGDYYRTYTCGTTMTYVAPQNDTGYRLRAIALTKQGKNEEALPEINRALELPPERASEYSLRCDIFAKTNQLEKALADIEHADKLEPNSAVYQNKLGLILSKLGRHKEALAHFNESLRLEPGSMIVLDNRANELILLREYRKAIDDLNIVLRDDPQHVRALCNRGTAWRELGDFAKAQRDLDDAVRLGPNFADAWTCRATLDIQLGLYAEAKQAALRCQQLTPKAAPNLLILGRALLELGEHPQALQCLDQCIELAPEQPYGYNLRGLVYFNTGELEKAFEDFDQAISLNPEFTMAYINRGNTFLQMEYHDDAITDYDTAIRLGPPSYLAYHGRGLAKFYLSDLEGSVIDFTRAIELSPLSPDTLVMRAQTYTSLEQYSAAKKDLAASLELAPKDADALYTLAQVRLLEHDLNGVEPFLAYLSQLESCQGNSCTMVVFLGLYGELLQKPQQVAPLLAAARKKMPEDQMLMPYVDYLQGKITRAELAQLPIYNDEEYLAPRCFRGLLALIDNRSEQAREDFRWVMENGDITSYEVDFARAELSRMDAMP</sequence>
<keyword evidence="2 3" id="KW-0802">TPR repeat</keyword>
<dbReference type="PANTHER" id="PTHR44858">
    <property type="entry name" value="TETRATRICOPEPTIDE REPEAT PROTEIN 6"/>
    <property type="match status" value="1"/>
</dbReference>
<dbReference type="AlphaFoldDB" id="A0A2S8G888"/>
<feature type="chain" id="PRO_5015680221" evidence="4">
    <location>
        <begin position="23"/>
        <end position="821"/>
    </location>
</feature>
<feature type="repeat" description="TPR" evidence="3">
    <location>
        <begin position="431"/>
        <end position="464"/>
    </location>
</feature>
<dbReference type="Pfam" id="PF00515">
    <property type="entry name" value="TPR_1"/>
    <property type="match status" value="1"/>
</dbReference>
<dbReference type="PROSITE" id="PS50293">
    <property type="entry name" value="TPR_REGION"/>
    <property type="match status" value="1"/>
</dbReference>
<feature type="repeat" description="TPR" evidence="3">
    <location>
        <begin position="635"/>
        <end position="668"/>
    </location>
</feature>
<dbReference type="PANTHER" id="PTHR44858:SF1">
    <property type="entry name" value="UDP-N-ACETYLGLUCOSAMINE--PEPTIDE N-ACETYLGLUCOSAMINYLTRANSFERASE SPINDLY-RELATED"/>
    <property type="match status" value="1"/>
</dbReference>
<evidence type="ECO:0000256" key="3">
    <source>
        <dbReference type="PROSITE-ProRule" id="PRU00339"/>
    </source>
</evidence>
<dbReference type="Proteomes" id="UP000239388">
    <property type="component" value="Unassembled WGS sequence"/>
</dbReference>
<dbReference type="Pfam" id="PF07719">
    <property type="entry name" value="TPR_2"/>
    <property type="match status" value="1"/>
</dbReference>
<evidence type="ECO:0000313" key="5">
    <source>
        <dbReference type="EMBL" id="PQO40672.1"/>
    </source>
</evidence>
<keyword evidence="1" id="KW-0677">Repeat</keyword>
<dbReference type="InterPro" id="IPR050498">
    <property type="entry name" value="Ycf3"/>
</dbReference>
<feature type="repeat" description="TPR" evidence="3">
    <location>
        <begin position="499"/>
        <end position="532"/>
    </location>
</feature>
<dbReference type="InterPro" id="IPR019734">
    <property type="entry name" value="TPR_rpt"/>
</dbReference>
<name>A0A2S8G888_9BACT</name>
<evidence type="ECO:0000256" key="1">
    <source>
        <dbReference type="ARBA" id="ARBA00022737"/>
    </source>
</evidence>
<reference evidence="5 6" key="1">
    <citation type="submission" date="2018-02" db="EMBL/GenBank/DDBJ databases">
        <title>Comparative genomes isolates from brazilian mangrove.</title>
        <authorList>
            <person name="Araujo J.E."/>
            <person name="Taketani R.G."/>
            <person name="Silva M.C.P."/>
            <person name="Loureco M.V."/>
            <person name="Andreote F.D."/>
        </authorList>
    </citation>
    <scope>NUCLEOTIDE SEQUENCE [LARGE SCALE GENOMIC DNA]</scope>
    <source>
        <strain evidence="5 6">NAP PRIS-MGV</strain>
    </source>
</reference>
<feature type="repeat" description="TPR" evidence="3">
    <location>
        <begin position="533"/>
        <end position="566"/>
    </location>
</feature>
<dbReference type="SMART" id="SM00028">
    <property type="entry name" value="TPR"/>
    <property type="match status" value="14"/>
</dbReference>
<proteinExistence type="predicted"/>
<dbReference type="EMBL" id="PUIB01000008">
    <property type="protein sequence ID" value="PQO40672.1"/>
    <property type="molecule type" value="Genomic_DNA"/>
</dbReference>
<dbReference type="Gene3D" id="1.25.40.10">
    <property type="entry name" value="Tetratricopeptide repeat domain"/>
    <property type="match status" value="5"/>
</dbReference>
<organism evidence="5 6">
    <name type="scientific">Blastopirellula marina</name>
    <dbReference type="NCBI Taxonomy" id="124"/>
    <lineage>
        <taxon>Bacteria</taxon>
        <taxon>Pseudomonadati</taxon>
        <taxon>Planctomycetota</taxon>
        <taxon>Planctomycetia</taxon>
        <taxon>Pirellulales</taxon>
        <taxon>Pirellulaceae</taxon>
        <taxon>Blastopirellula</taxon>
    </lineage>
</organism>
<dbReference type="RefSeq" id="WP_105352332.1">
    <property type="nucleotide sequence ID" value="NZ_PUIB01000008.1"/>
</dbReference>
<protein>
    <submittedName>
        <fullName evidence="5">Uncharacterized protein</fullName>
    </submittedName>
</protein>
<dbReference type="PROSITE" id="PS50005">
    <property type="entry name" value="TPR"/>
    <property type="match status" value="8"/>
</dbReference>
<comment type="caution">
    <text evidence="5">The sequence shown here is derived from an EMBL/GenBank/DDBJ whole genome shotgun (WGS) entry which is preliminary data.</text>
</comment>
<keyword evidence="4" id="KW-0732">Signal</keyword>
<feature type="signal peptide" evidence="4">
    <location>
        <begin position="1"/>
        <end position="22"/>
    </location>
</feature>
<feature type="repeat" description="TPR" evidence="3">
    <location>
        <begin position="227"/>
        <end position="260"/>
    </location>
</feature>
<evidence type="ECO:0000256" key="4">
    <source>
        <dbReference type="SAM" id="SignalP"/>
    </source>
</evidence>
<evidence type="ECO:0000256" key="2">
    <source>
        <dbReference type="ARBA" id="ARBA00022803"/>
    </source>
</evidence>
<dbReference type="Pfam" id="PF13432">
    <property type="entry name" value="TPR_16"/>
    <property type="match status" value="1"/>
</dbReference>
<accession>A0A2S8G888</accession>
<dbReference type="Pfam" id="PF13181">
    <property type="entry name" value="TPR_8"/>
    <property type="match status" value="3"/>
</dbReference>
<evidence type="ECO:0000313" key="6">
    <source>
        <dbReference type="Proteomes" id="UP000239388"/>
    </source>
</evidence>
<dbReference type="InterPro" id="IPR013105">
    <property type="entry name" value="TPR_2"/>
</dbReference>
<feature type="repeat" description="TPR" evidence="3">
    <location>
        <begin position="567"/>
        <end position="600"/>
    </location>
</feature>
<dbReference type="OrthoDB" id="9790037at2"/>
<feature type="repeat" description="TPR" evidence="3">
    <location>
        <begin position="363"/>
        <end position="396"/>
    </location>
</feature>
<dbReference type="InterPro" id="IPR011990">
    <property type="entry name" value="TPR-like_helical_dom_sf"/>
</dbReference>
<feature type="repeat" description="TPR" evidence="3">
    <location>
        <begin position="295"/>
        <end position="328"/>
    </location>
</feature>
<gene>
    <name evidence="5" type="ORF">C5Y98_05470</name>
</gene>
<dbReference type="SUPFAM" id="SSF48452">
    <property type="entry name" value="TPR-like"/>
    <property type="match status" value="3"/>
</dbReference>
<dbReference type="Pfam" id="PF13174">
    <property type="entry name" value="TPR_6"/>
    <property type="match status" value="1"/>
</dbReference>